<dbReference type="Proteomes" id="UP000199008">
    <property type="component" value="Unassembled WGS sequence"/>
</dbReference>
<accession>A0A1G9J5P6</accession>
<dbReference type="GO" id="GO:0003677">
    <property type="term" value="F:DNA binding"/>
    <property type="evidence" value="ECO:0007669"/>
    <property type="project" value="InterPro"/>
</dbReference>
<dbReference type="Gene3D" id="1.10.260.40">
    <property type="entry name" value="lambda repressor-like DNA-binding domains"/>
    <property type="match status" value="1"/>
</dbReference>
<protein>
    <recommendedName>
        <fullName evidence="3">Helix-turn-helix</fullName>
    </recommendedName>
</protein>
<evidence type="ECO:0000313" key="2">
    <source>
        <dbReference type="Proteomes" id="UP000199008"/>
    </source>
</evidence>
<dbReference type="InterPro" id="IPR010982">
    <property type="entry name" value="Lambda_DNA-bd_dom_sf"/>
</dbReference>
<reference evidence="2" key="1">
    <citation type="submission" date="2016-10" db="EMBL/GenBank/DDBJ databases">
        <authorList>
            <person name="Varghese N."/>
            <person name="Submissions S."/>
        </authorList>
    </citation>
    <scope>NUCLEOTIDE SEQUENCE [LARGE SCALE GENOMIC DNA]</scope>
    <source>
        <strain evidence="2">CGMCC 1.8895</strain>
    </source>
</reference>
<dbReference type="STRING" id="576118.SAMN05216216_14219"/>
<dbReference type="SUPFAM" id="SSF47413">
    <property type="entry name" value="lambda repressor-like DNA-binding domains"/>
    <property type="match status" value="1"/>
</dbReference>
<dbReference type="OrthoDB" id="9799663at2"/>
<evidence type="ECO:0000313" key="1">
    <source>
        <dbReference type="EMBL" id="SDL32543.1"/>
    </source>
</evidence>
<organism evidence="1 2">
    <name type="scientific">Lacicoccus qingdaonensis</name>
    <dbReference type="NCBI Taxonomy" id="576118"/>
    <lineage>
        <taxon>Bacteria</taxon>
        <taxon>Bacillati</taxon>
        <taxon>Bacillota</taxon>
        <taxon>Bacilli</taxon>
        <taxon>Bacillales</taxon>
        <taxon>Salinicoccaceae</taxon>
        <taxon>Lacicoccus</taxon>
    </lineage>
</organism>
<gene>
    <name evidence="1" type="ORF">SAMN05216216_14219</name>
</gene>
<dbReference type="AlphaFoldDB" id="A0A1G9J5P6"/>
<evidence type="ECO:0008006" key="3">
    <source>
        <dbReference type="Google" id="ProtNLM"/>
    </source>
</evidence>
<dbReference type="EMBL" id="FNFY01000042">
    <property type="protein sequence ID" value="SDL32543.1"/>
    <property type="molecule type" value="Genomic_DNA"/>
</dbReference>
<proteinExistence type="predicted"/>
<dbReference type="RefSeq" id="WP_052256845.1">
    <property type="nucleotide sequence ID" value="NZ_FNFY01000042.1"/>
</dbReference>
<name>A0A1G9J5P6_9BACL</name>
<keyword evidence="2" id="KW-1185">Reference proteome</keyword>
<sequence>MTKESNANKLSKYNENLQLQLIGLRIGLGMTQEEFAELTGAELSVIRELDKNIEDITVGELQTILTNTNTGARLVIKKRDDKFTRFYDR</sequence>